<name>A0A420DFD8_9FLAO</name>
<evidence type="ECO:0000313" key="5">
    <source>
        <dbReference type="Proteomes" id="UP000284892"/>
    </source>
</evidence>
<dbReference type="NCBIfam" id="TIGR04183">
    <property type="entry name" value="Por_Secre_tail"/>
    <property type="match status" value="1"/>
</dbReference>
<protein>
    <submittedName>
        <fullName evidence="4">Putative secreted protein (Por secretion system target)</fullName>
    </submittedName>
</protein>
<proteinExistence type="predicted"/>
<keyword evidence="5" id="KW-1185">Reference proteome</keyword>
<dbReference type="Proteomes" id="UP000284892">
    <property type="component" value="Unassembled WGS sequence"/>
</dbReference>
<reference evidence="4 5" key="1">
    <citation type="submission" date="2018-09" db="EMBL/GenBank/DDBJ databases">
        <title>Genomic Encyclopedia of Archaeal and Bacterial Type Strains, Phase II (KMG-II): from individual species to whole genera.</title>
        <authorList>
            <person name="Goeker M."/>
        </authorList>
    </citation>
    <scope>NUCLEOTIDE SEQUENCE [LARGE SCALE GENOMIC DNA]</scope>
    <source>
        <strain evidence="4 5">DSM 26283</strain>
    </source>
</reference>
<comment type="caution">
    <text evidence="4">The sequence shown here is derived from an EMBL/GenBank/DDBJ whole genome shotgun (WGS) entry which is preliminary data.</text>
</comment>
<evidence type="ECO:0000256" key="1">
    <source>
        <dbReference type="ARBA" id="ARBA00022729"/>
    </source>
</evidence>
<dbReference type="InterPro" id="IPR026444">
    <property type="entry name" value="Secre_tail"/>
</dbReference>
<dbReference type="AlphaFoldDB" id="A0A420DFD8"/>
<dbReference type="Pfam" id="PF18962">
    <property type="entry name" value="Por_Secre_tail"/>
    <property type="match status" value="1"/>
</dbReference>
<sequence>MKNYLIAIFVSLYISISFAQNSILCSLQKDNIKIENTDNIPTVSDNGDGTITLTHQDQNITNIFDDHVIYDFVRSYPSIDTEPLSQYYTLFFQNKDLINELQASVPPEVFLFSSNYVNTSISSELINFLDNKTFRLRNYCSIADNIGEPCPEETVPDNLDILISFTYDNSNDLLILESQNETPCGNYFSIALKGGTTNDTLQLWESTPGISTETDYQTNTCHFIEEHLYSMLDISCINQNYGDLTPTIDTINNTLFLYRNNMVFGYHTATFEEFTLSVQENSLERMKPFQIMGNPYLQVSSSESQIINIEIYNVSGQKIVNTTRFKNNTINISNYSNGLYFIKLSNSNNQQKVFKFLKR</sequence>
<feature type="chain" id="PRO_5019284431" evidence="2">
    <location>
        <begin position="20"/>
        <end position="359"/>
    </location>
</feature>
<keyword evidence="1 2" id="KW-0732">Signal</keyword>
<organism evidence="4 5">
    <name type="scientific">Ichthyenterobacterium magnum</name>
    <dbReference type="NCBI Taxonomy" id="1230530"/>
    <lineage>
        <taxon>Bacteria</taxon>
        <taxon>Pseudomonadati</taxon>
        <taxon>Bacteroidota</taxon>
        <taxon>Flavobacteriia</taxon>
        <taxon>Flavobacteriales</taxon>
        <taxon>Flavobacteriaceae</taxon>
        <taxon>Ichthyenterobacterium</taxon>
    </lineage>
</organism>
<gene>
    <name evidence="4" type="ORF">BXY80_2356</name>
</gene>
<evidence type="ECO:0000259" key="3">
    <source>
        <dbReference type="Pfam" id="PF18962"/>
    </source>
</evidence>
<evidence type="ECO:0000313" key="4">
    <source>
        <dbReference type="EMBL" id="RKE91927.1"/>
    </source>
</evidence>
<accession>A0A420DFD8</accession>
<feature type="signal peptide" evidence="2">
    <location>
        <begin position="1"/>
        <end position="19"/>
    </location>
</feature>
<evidence type="ECO:0000256" key="2">
    <source>
        <dbReference type="SAM" id="SignalP"/>
    </source>
</evidence>
<feature type="domain" description="Secretion system C-terminal sorting" evidence="3">
    <location>
        <begin position="297"/>
        <end position="351"/>
    </location>
</feature>
<dbReference type="EMBL" id="RAQJ01000005">
    <property type="protein sequence ID" value="RKE91927.1"/>
    <property type="molecule type" value="Genomic_DNA"/>
</dbReference>